<evidence type="ECO:0000313" key="2">
    <source>
        <dbReference type="Proteomes" id="UP000636479"/>
    </source>
</evidence>
<dbReference type="SUPFAM" id="SSF69304">
    <property type="entry name" value="Tricorn protease N-terminal domain"/>
    <property type="match status" value="1"/>
</dbReference>
<keyword evidence="2" id="KW-1185">Reference proteome</keyword>
<dbReference type="OrthoDB" id="3026076at2759"/>
<name>A0A8H6WCT1_9AGAR</name>
<gene>
    <name evidence="1" type="ORF">MIND_00184800</name>
</gene>
<dbReference type="EMBL" id="JACAZF010000002">
    <property type="protein sequence ID" value="KAF7311746.1"/>
    <property type="molecule type" value="Genomic_DNA"/>
</dbReference>
<comment type="caution">
    <text evidence="1">The sequence shown here is derived from an EMBL/GenBank/DDBJ whole genome shotgun (WGS) entry which is preliminary data.</text>
</comment>
<dbReference type="Proteomes" id="UP000636479">
    <property type="component" value="Unassembled WGS sequence"/>
</dbReference>
<protein>
    <submittedName>
        <fullName evidence="1">Uncharacterized protein</fullName>
    </submittedName>
</protein>
<dbReference type="AlphaFoldDB" id="A0A8H6WCT1"/>
<evidence type="ECO:0000313" key="1">
    <source>
        <dbReference type="EMBL" id="KAF7311746.1"/>
    </source>
</evidence>
<proteinExistence type="predicted"/>
<dbReference type="RefSeq" id="XP_037223854.1">
    <property type="nucleotide sequence ID" value="XM_037358759.1"/>
</dbReference>
<reference evidence="1" key="1">
    <citation type="submission" date="2020-05" db="EMBL/GenBank/DDBJ databases">
        <title>Mycena genomes resolve the evolution of fungal bioluminescence.</title>
        <authorList>
            <person name="Tsai I.J."/>
        </authorList>
    </citation>
    <scope>NUCLEOTIDE SEQUENCE</scope>
    <source>
        <strain evidence="1">171206Taipei</strain>
    </source>
</reference>
<dbReference type="GeneID" id="59341275"/>
<organism evidence="1 2">
    <name type="scientific">Mycena indigotica</name>
    <dbReference type="NCBI Taxonomy" id="2126181"/>
    <lineage>
        <taxon>Eukaryota</taxon>
        <taxon>Fungi</taxon>
        <taxon>Dikarya</taxon>
        <taxon>Basidiomycota</taxon>
        <taxon>Agaricomycotina</taxon>
        <taxon>Agaricomycetes</taxon>
        <taxon>Agaricomycetidae</taxon>
        <taxon>Agaricales</taxon>
        <taxon>Marasmiineae</taxon>
        <taxon>Mycenaceae</taxon>
        <taxon>Mycena</taxon>
    </lineage>
</organism>
<sequence length="428" mass="45669">MGTVSTAGSPPVAYAHPFIVCAGSGGPVTLWTVNLEGNSAILTLTLDTVPPGRIWRCAVLQDTHLLIHSVVDDWNTVISVYSLSHGDMQDSLDIGHGGAGAMISPSNQLFLHPNASEARIYSISITEGLGAKFNAGTVIEHPPTSTAYASDIPQPVFLSRDTVIFSQARSPDPSVHLAHWIINRSSKSATAGTGTTLPPLRLPPNDLPRARIDSMLLDSITVPVPPEDGTCASIVMAHTEAFFDFADEEPVTAVRRVSVSGGDATMGWAVLLSQRTTWLRHSTAADLLVAYGYRSIEEGMTLIVLNPSTGAVLAEHSLGATDSKRVTVCALTPSGSRIVIVRGNGSIIACPVEALVAAGLPREQDGPLVWTPCPSTVPASVPTKAADRRALERGWWRWVENAYIDERSVVLVPEDKRRGDFVVLPLQE</sequence>
<accession>A0A8H6WCT1</accession>